<dbReference type="SUPFAM" id="SSF57716">
    <property type="entry name" value="Glucocorticoid receptor-like (DNA-binding domain)"/>
    <property type="match status" value="1"/>
</dbReference>
<dbReference type="GO" id="GO:0008270">
    <property type="term" value="F:zinc ion binding"/>
    <property type="evidence" value="ECO:0007669"/>
    <property type="project" value="UniProtKB-KW"/>
</dbReference>
<evidence type="ECO:0000313" key="6">
    <source>
        <dbReference type="EMBL" id="WZO35692.1"/>
    </source>
</evidence>
<keyword evidence="2" id="KW-0863">Zinc-finger</keyword>
<evidence type="ECO:0000256" key="3">
    <source>
        <dbReference type="ARBA" id="ARBA00022833"/>
    </source>
</evidence>
<sequence>MSIEVTESVPVAGVQRELERQLEERLALIQELAPFALPSVDPAACQATASHRVAIEQITAALNRIAQGTYGRCTRCGRQIASARLEVLPYAAACIECQSHAEAA</sequence>
<evidence type="ECO:0000259" key="5">
    <source>
        <dbReference type="Pfam" id="PF01258"/>
    </source>
</evidence>
<dbReference type="Pfam" id="PF01258">
    <property type="entry name" value="zf-dskA_traR"/>
    <property type="match status" value="1"/>
</dbReference>
<dbReference type="InterPro" id="IPR000962">
    <property type="entry name" value="Znf_DskA_TraR"/>
</dbReference>
<protein>
    <submittedName>
        <fullName evidence="6">TraR/DksA family transcriptional regulator</fullName>
    </submittedName>
</protein>
<dbReference type="EMBL" id="CP151632">
    <property type="protein sequence ID" value="WZO35692.1"/>
    <property type="molecule type" value="Genomic_DNA"/>
</dbReference>
<feature type="domain" description="Zinc finger DksA/TraR C4-type" evidence="5">
    <location>
        <begin position="68"/>
        <end position="102"/>
    </location>
</feature>
<dbReference type="AlphaFoldDB" id="A0AAU6SFM8"/>
<dbReference type="Gene3D" id="1.20.120.910">
    <property type="entry name" value="DksA, coiled-coil domain"/>
    <property type="match status" value="1"/>
</dbReference>
<dbReference type="PANTHER" id="PTHR33823">
    <property type="entry name" value="RNA POLYMERASE-BINDING TRANSCRIPTION FACTOR DKSA-RELATED"/>
    <property type="match status" value="1"/>
</dbReference>
<keyword evidence="3" id="KW-0862">Zinc</keyword>
<gene>
    <name evidence="6" type="ORF">MRBLWS13_003397</name>
</gene>
<keyword evidence="1" id="KW-0479">Metal-binding</keyword>
<evidence type="ECO:0000256" key="1">
    <source>
        <dbReference type="ARBA" id="ARBA00022723"/>
    </source>
</evidence>
<reference evidence="6" key="1">
    <citation type="submission" date="2024-04" db="EMBL/GenBank/DDBJ databases">
        <authorList>
            <person name="Roder T."/>
            <person name="Oberhansli S."/>
            <person name="Kreuzer M."/>
        </authorList>
    </citation>
    <scope>NUCLEOTIDE SEQUENCE</scope>
    <source>
        <strain evidence="6">LWS13-1.2</strain>
    </source>
</reference>
<dbReference type="RefSeq" id="WP_349426511.1">
    <property type="nucleotide sequence ID" value="NZ_CP151632.1"/>
</dbReference>
<proteinExistence type="predicted"/>
<feature type="zinc finger region" description="dksA C4-type" evidence="4">
    <location>
        <begin position="73"/>
        <end position="97"/>
    </location>
</feature>
<dbReference type="PROSITE" id="PS51128">
    <property type="entry name" value="ZF_DKSA_2"/>
    <property type="match status" value="1"/>
</dbReference>
<evidence type="ECO:0000256" key="4">
    <source>
        <dbReference type="PROSITE-ProRule" id="PRU00510"/>
    </source>
</evidence>
<name>A0AAU6SFM8_9MICO</name>
<evidence type="ECO:0000256" key="2">
    <source>
        <dbReference type="ARBA" id="ARBA00022771"/>
    </source>
</evidence>
<accession>A0AAU6SFM8</accession>
<dbReference type="PANTHER" id="PTHR33823:SF4">
    <property type="entry name" value="GENERAL STRESS PROTEIN 16O"/>
    <property type="match status" value="1"/>
</dbReference>
<organism evidence="6">
    <name type="scientific">Microbacterium sp. LWS13-1.2</name>
    <dbReference type="NCBI Taxonomy" id="3135264"/>
    <lineage>
        <taxon>Bacteria</taxon>
        <taxon>Bacillati</taxon>
        <taxon>Actinomycetota</taxon>
        <taxon>Actinomycetes</taxon>
        <taxon>Micrococcales</taxon>
        <taxon>Microbacteriaceae</taxon>
        <taxon>Microbacterium</taxon>
    </lineage>
</organism>